<dbReference type="Gene3D" id="3.60.21.10">
    <property type="match status" value="1"/>
</dbReference>
<dbReference type="PANTHER" id="PTHR42850:SF4">
    <property type="entry name" value="ZINC-DEPENDENT ENDOPOLYPHOSPHATASE"/>
    <property type="match status" value="1"/>
</dbReference>
<evidence type="ECO:0000313" key="2">
    <source>
        <dbReference type="EMBL" id="SEM39128.1"/>
    </source>
</evidence>
<proteinExistence type="predicted"/>
<sequence length="251" mass="27720">MMARFFKSRQRPAVAGPFLPDGERVYAIGDVHGCLGMLDDLLARIEADDASRDDAATTIIFLGDLVDRGPDSAGVVARVRELARTRPVRVLKGNHEEIFLRAMEGERDALRLFCRVGGRETALSYGIDDAAYERSDFDELADLLAAHVSPEDRAFIDGFEDMVVAGDYVFVHAGVDPRVPLAEQTPAQLRWIRDRFLDHGTALEKHVVHGHTISETVEYRSHRIGIDTGAFSTGRLTALGLQGSDSWELTT</sequence>
<dbReference type="GO" id="GO:0005737">
    <property type="term" value="C:cytoplasm"/>
    <property type="evidence" value="ECO:0007669"/>
    <property type="project" value="TreeGrafter"/>
</dbReference>
<dbReference type="AlphaFoldDB" id="A0A1H7Y199"/>
<dbReference type="InterPro" id="IPR029052">
    <property type="entry name" value="Metallo-depent_PP-like"/>
</dbReference>
<dbReference type="SUPFAM" id="SSF56300">
    <property type="entry name" value="Metallo-dependent phosphatases"/>
    <property type="match status" value="1"/>
</dbReference>
<dbReference type="Proteomes" id="UP000199206">
    <property type="component" value="Unassembled WGS sequence"/>
</dbReference>
<gene>
    <name evidence="2" type="ORF">SAMN05192583_0015</name>
</gene>
<accession>A0A1H7Y199</accession>
<keyword evidence="3" id="KW-1185">Reference proteome</keyword>
<dbReference type="OrthoDB" id="9807890at2"/>
<dbReference type="GO" id="GO:0008803">
    <property type="term" value="F:bis(5'-nucleosyl)-tetraphosphatase (symmetrical) activity"/>
    <property type="evidence" value="ECO:0007669"/>
    <property type="project" value="TreeGrafter"/>
</dbReference>
<dbReference type="GO" id="GO:0110154">
    <property type="term" value="P:RNA decapping"/>
    <property type="evidence" value="ECO:0007669"/>
    <property type="project" value="TreeGrafter"/>
</dbReference>
<dbReference type="GO" id="GO:0016791">
    <property type="term" value="F:phosphatase activity"/>
    <property type="evidence" value="ECO:0007669"/>
    <property type="project" value="TreeGrafter"/>
</dbReference>
<dbReference type="STRING" id="1166340.SAMN05192583_0015"/>
<protein>
    <submittedName>
        <fullName evidence="2">Serine/threonine protein phosphatase 1</fullName>
    </submittedName>
</protein>
<dbReference type="InterPro" id="IPR050126">
    <property type="entry name" value="Ap4A_hydrolase"/>
</dbReference>
<dbReference type="InterPro" id="IPR004843">
    <property type="entry name" value="Calcineurin-like_PHP"/>
</dbReference>
<reference evidence="3" key="1">
    <citation type="submission" date="2016-10" db="EMBL/GenBank/DDBJ databases">
        <authorList>
            <person name="Varghese N."/>
            <person name="Submissions S."/>
        </authorList>
    </citation>
    <scope>NUCLEOTIDE SEQUENCE [LARGE SCALE GENOMIC DNA]</scope>
    <source>
        <strain evidence="3">S6-262</strain>
    </source>
</reference>
<evidence type="ECO:0000313" key="3">
    <source>
        <dbReference type="Proteomes" id="UP000199206"/>
    </source>
</evidence>
<dbReference type="EMBL" id="FOCF01000001">
    <property type="protein sequence ID" value="SEM39128.1"/>
    <property type="molecule type" value="Genomic_DNA"/>
</dbReference>
<dbReference type="RefSeq" id="WP_093663466.1">
    <property type="nucleotide sequence ID" value="NZ_FOCF01000001.1"/>
</dbReference>
<name>A0A1H7Y199_9SPHN</name>
<dbReference type="PANTHER" id="PTHR42850">
    <property type="entry name" value="METALLOPHOSPHOESTERASE"/>
    <property type="match status" value="1"/>
</dbReference>
<evidence type="ECO:0000259" key="1">
    <source>
        <dbReference type="Pfam" id="PF00149"/>
    </source>
</evidence>
<dbReference type="CDD" id="cd00144">
    <property type="entry name" value="MPP_PPP_family"/>
    <property type="match status" value="1"/>
</dbReference>
<dbReference type="Pfam" id="PF00149">
    <property type="entry name" value="Metallophos"/>
    <property type="match status" value="1"/>
</dbReference>
<organism evidence="2 3">
    <name type="scientific">Sphingomonas gellani</name>
    <dbReference type="NCBI Taxonomy" id="1166340"/>
    <lineage>
        <taxon>Bacteria</taxon>
        <taxon>Pseudomonadati</taxon>
        <taxon>Pseudomonadota</taxon>
        <taxon>Alphaproteobacteria</taxon>
        <taxon>Sphingomonadales</taxon>
        <taxon>Sphingomonadaceae</taxon>
        <taxon>Sphingomonas</taxon>
    </lineage>
</organism>
<feature type="domain" description="Calcineurin-like phosphoesterase" evidence="1">
    <location>
        <begin position="24"/>
        <end position="215"/>
    </location>
</feature>